<evidence type="ECO:0000256" key="5">
    <source>
        <dbReference type="ARBA" id="ARBA00023136"/>
    </source>
</evidence>
<evidence type="ECO:0000256" key="1">
    <source>
        <dbReference type="ARBA" id="ARBA00004236"/>
    </source>
</evidence>
<evidence type="ECO:0000313" key="7">
    <source>
        <dbReference type="EMBL" id="MBP2072897.1"/>
    </source>
</evidence>
<evidence type="ECO:0000256" key="6">
    <source>
        <dbReference type="SAM" id="Phobius"/>
    </source>
</evidence>
<comment type="subcellular location">
    <subcellularLocation>
        <location evidence="1">Cell membrane</location>
    </subcellularLocation>
</comment>
<name>A0ABS4NGU4_9THEO</name>
<keyword evidence="5 6" id="KW-0472">Membrane</keyword>
<evidence type="ECO:0000256" key="4">
    <source>
        <dbReference type="ARBA" id="ARBA00022989"/>
    </source>
</evidence>
<evidence type="ECO:0000313" key="8">
    <source>
        <dbReference type="Proteomes" id="UP001166402"/>
    </source>
</evidence>
<keyword evidence="7" id="KW-0282">Flagellum</keyword>
<dbReference type="InterPro" id="IPR022781">
    <property type="entry name" value="Flagellar_biosynth_FliO"/>
</dbReference>
<keyword evidence="4 6" id="KW-1133">Transmembrane helix</keyword>
<protein>
    <submittedName>
        <fullName evidence="7">Flagellar protein FliO/FliZ</fullName>
    </submittedName>
</protein>
<dbReference type="Pfam" id="PF04347">
    <property type="entry name" value="FliO"/>
    <property type="match status" value="1"/>
</dbReference>
<evidence type="ECO:0000256" key="3">
    <source>
        <dbReference type="ARBA" id="ARBA00022692"/>
    </source>
</evidence>
<keyword evidence="3 6" id="KW-0812">Transmembrane</keyword>
<dbReference type="EMBL" id="JAGGLT010000030">
    <property type="protein sequence ID" value="MBP2072897.1"/>
    <property type="molecule type" value="Genomic_DNA"/>
</dbReference>
<gene>
    <name evidence="7" type="ORF">J2Z80_002441</name>
</gene>
<comment type="caution">
    <text evidence="7">The sequence shown here is derived from an EMBL/GenBank/DDBJ whole genome shotgun (WGS) entry which is preliminary data.</text>
</comment>
<reference evidence="7" key="1">
    <citation type="submission" date="2021-03" db="EMBL/GenBank/DDBJ databases">
        <title>Genomic Encyclopedia of Type Strains, Phase IV (KMG-IV): sequencing the most valuable type-strain genomes for metagenomic binning, comparative biology and taxonomic classification.</title>
        <authorList>
            <person name="Goeker M."/>
        </authorList>
    </citation>
    <scope>NUCLEOTIDE SEQUENCE</scope>
    <source>
        <strain evidence="7">DSM 101588</strain>
    </source>
</reference>
<keyword evidence="7" id="KW-0969">Cilium</keyword>
<organism evidence="7 8">
    <name type="scientific">Thermoanaerobacterium butyriciformans</name>
    <dbReference type="NCBI Taxonomy" id="1702242"/>
    <lineage>
        <taxon>Bacteria</taxon>
        <taxon>Bacillati</taxon>
        <taxon>Bacillota</taxon>
        <taxon>Clostridia</taxon>
        <taxon>Thermoanaerobacterales</taxon>
        <taxon>Thermoanaerobacteraceae</taxon>
        <taxon>Thermoanaerobacterium</taxon>
    </lineage>
</organism>
<proteinExistence type="predicted"/>
<feature type="transmembrane region" description="Helical" evidence="6">
    <location>
        <begin position="6"/>
        <end position="31"/>
    </location>
</feature>
<sequence>MSSDSVIFQTVTFLLIFVFVVFLAYYVTVFINKKALNIYKGNNFDIVDHLNLGKDKNLYIIKVCNEYLLFSVTNNSIVYIKTLTADDVKMKDKGSSFKQSLNISLNNLKKLSIRNLGGNENDKYEKN</sequence>
<accession>A0ABS4NGU4</accession>
<evidence type="ECO:0000256" key="2">
    <source>
        <dbReference type="ARBA" id="ARBA00022475"/>
    </source>
</evidence>
<keyword evidence="7" id="KW-0966">Cell projection</keyword>
<dbReference type="RefSeq" id="WP_209454590.1">
    <property type="nucleotide sequence ID" value="NZ_JAGGLT010000030.1"/>
</dbReference>
<keyword evidence="8" id="KW-1185">Reference proteome</keyword>
<keyword evidence="2" id="KW-1003">Cell membrane</keyword>
<dbReference type="Proteomes" id="UP001166402">
    <property type="component" value="Unassembled WGS sequence"/>
</dbReference>